<dbReference type="STRING" id="246404.A0A507FNP2"/>
<dbReference type="Gene3D" id="3.40.30.10">
    <property type="entry name" value="Glutaredoxin"/>
    <property type="match status" value="1"/>
</dbReference>
<accession>A0A507FNP2</accession>
<evidence type="ECO:0000313" key="2">
    <source>
        <dbReference type="EMBL" id="TPX76946.1"/>
    </source>
</evidence>
<dbReference type="Proteomes" id="UP000320333">
    <property type="component" value="Unassembled WGS sequence"/>
</dbReference>
<dbReference type="Pfam" id="PF05768">
    <property type="entry name" value="Glrx-like"/>
    <property type="match status" value="1"/>
</dbReference>
<protein>
    <recommendedName>
        <fullName evidence="1">Glutaredoxin-like protein</fullName>
    </recommendedName>
</protein>
<keyword evidence="1" id="KW-0813">Transport</keyword>
<proteinExistence type="inferred from homology"/>
<keyword evidence="3" id="KW-1185">Reference proteome</keyword>
<dbReference type="InterPro" id="IPR008554">
    <property type="entry name" value="Glutaredoxin-like"/>
</dbReference>
<dbReference type="InterPro" id="IPR036249">
    <property type="entry name" value="Thioredoxin-like_sf"/>
</dbReference>
<comment type="similarity">
    <text evidence="1">Belongs to the glutaredoxin family.</text>
</comment>
<evidence type="ECO:0000256" key="1">
    <source>
        <dbReference type="RuleBase" id="RU363082"/>
    </source>
</evidence>
<reference evidence="2 3" key="1">
    <citation type="journal article" date="2019" name="Sci. Rep.">
        <title>Comparative genomics of chytrid fungi reveal insights into the obligate biotrophic and pathogenic lifestyle of Synchytrium endobioticum.</title>
        <authorList>
            <person name="van de Vossenberg B.T.L.H."/>
            <person name="Warris S."/>
            <person name="Nguyen H.D.T."/>
            <person name="van Gent-Pelzer M.P.E."/>
            <person name="Joly D.L."/>
            <person name="van de Geest H.C."/>
            <person name="Bonants P.J.M."/>
            <person name="Smith D.S."/>
            <person name="Levesque C.A."/>
            <person name="van der Lee T.A.J."/>
        </authorList>
    </citation>
    <scope>NUCLEOTIDE SEQUENCE [LARGE SCALE GENOMIC DNA]</scope>
    <source>
        <strain evidence="2 3">CBS 675.73</strain>
    </source>
</reference>
<comment type="caution">
    <text evidence="2">The sequence shown here is derived from an EMBL/GenBank/DDBJ whole genome shotgun (WGS) entry which is preliminary data.</text>
</comment>
<dbReference type="PANTHER" id="PTHR33558">
    <property type="entry name" value="GLUTAREDOXIN-LIKE PROTEIN C5ORF63 HOMOLOG"/>
    <property type="match status" value="1"/>
</dbReference>
<sequence>MPNRIRSVFLVARQMSTNSSQRIDLTLYSRKFCGLCDHARDNILSLQSDYQFNFAVKDIDAKENKEWKEKYNYEVPVLHINDKPAFMNAVPVEDLANILSQLTK</sequence>
<keyword evidence="1" id="KW-0249">Electron transport</keyword>
<gene>
    <name evidence="2" type="ORF">CcCBS67573_g01771</name>
</gene>
<dbReference type="InterPro" id="IPR052565">
    <property type="entry name" value="Glutaredoxin-like_YDR286C"/>
</dbReference>
<dbReference type="EMBL" id="QEAP01000032">
    <property type="protein sequence ID" value="TPX76946.1"/>
    <property type="molecule type" value="Genomic_DNA"/>
</dbReference>
<dbReference type="SUPFAM" id="SSF52833">
    <property type="entry name" value="Thioredoxin-like"/>
    <property type="match status" value="1"/>
</dbReference>
<name>A0A507FNP2_9FUNG</name>
<evidence type="ECO:0000313" key="3">
    <source>
        <dbReference type="Proteomes" id="UP000320333"/>
    </source>
</evidence>
<organism evidence="2 3">
    <name type="scientific">Chytriomyces confervae</name>
    <dbReference type="NCBI Taxonomy" id="246404"/>
    <lineage>
        <taxon>Eukaryota</taxon>
        <taxon>Fungi</taxon>
        <taxon>Fungi incertae sedis</taxon>
        <taxon>Chytridiomycota</taxon>
        <taxon>Chytridiomycota incertae sedis</taxon>
        <taxon>Chytridiomycetes</taxon>
        <taxon>Chytridiales</taxon>
        <taxon>Chytriomycetaceae</taxon>
        <taxon>Chytriomyces</taxon>
    </lineage>
</organism>
<dbReference type="OrthoDB" id="429967at2759"/>
<dbReference type="PANTHER" id="PTHR33558:SF1">
    <property type="entry name" value="GLUTAREDOXIN-LIKE PROTEIN C5ORF63 HOMOLOG"/>
    <property type="match status" value="1"/>
</dbReference>
<dbReference type="AlphaFoldDB" id="A0A507FNP2"/>